<evidence type="ECO:0000259" key="14">
    <source>
        <dbReference type="Pfam" id="PF00593"/>
    </source>
</evidence>
<keyword evidence="7" id="KW-0406">Ion transport</keyword>
<dbReference type="AlphaFoldDB" id="A0A553WCP6"/>
<dbReference type="EMBL" id="VKKU01000002">
    <property type="protein sequence ID" value="TSB02468.1"/>
    <property type="molecule type" value="Genomic_DNA"/>
</dbReference>
<dbReference type="GO" id="GO:0009279">
    <property type="term" value="C:cell outer membrane"/>
    <property type="evidence" value="ECO:0007669"/>
    <property type="project" value="UniProtKB-SubCell"/>
</dbReference>
<feature type="domain" description="TonB-dependent receptor-like beta-barrel" evidence="14">
    <location>
        <begin position="250"/>
        <end position="741"/>
    </location>
</feature>
<dbReference type="RefSeq" id="WP_143777686.1">
    <property type="nucleotide sequence ID" value="NZ_VKKU01000002.1"/>
</dbReference>
<evidence type="ECO:0000256" key="10">
    <source>
        <dbReference type="ARBA" id="ARBA00023237"/>
    </source>
</evidence>
<dbReference type="PANTHER" id="PTHR32552">
    <property type="entry name" value="FERRICHROME IRON RECEPTOR-RELATED"/>
    <property type="match status" value="1"/>
</dbReference>
<keyword evidence="8 12" id="KW-0798">TonB box</keyword>
<proteinExistence type="inferred from homology"/>
<evidence type="ECO:0000256" key="11">
    <source>
        <dbReference type="PROSITE-ProRule" id="PRU01360"/>
    </source>
</evidence>
<dbReference type="CDD" id="cd01347">
    <property type="entry name" value="ligand_gated_channel"/>
    <property type="match status" value="1"/>
</dbReference>
<dbReference type="PROSITE" id="PS52016">
    <property type="entry name" value="TONB_DEPENDENT_REC_3"/>
    <property type="match status" value="1"/>
</dbReference>
<gene>
    <name evidence="16" type="ORF">FOM92_15395</name>
</gene>
<sequence length="779" mass="84055">MRNAVLKCLLASTALAGATTAHAQSENSNDDGIGEIVVTAQKRAENIQDVPIAISAVSSEYLESRGVTSIDGLGTVSPNVKIERAPSSKTITQIAIRGSVTINPAITWEPAVGLYLDGVYIAKAQGSIFDVADLERVEILRGPQGTLYGRNALAGAINLISKKPTGEAGGSVELTYGSYDYRKIKGAIDLPQMGIFSAKVSGQYVKRDGLVDVIPNPVAGVVTALPNLVNQTDTIDSASFMVQLRAELSDAITADYTYDYNKQKQRPPFAQLLRVNRNGDPRDIFDPGSPSFAFGGAFFPLHLYADPDRQKVASINGAVYERSRAYGHALTLTADLGSATLKSITAYRDLAWADGLDLDGSPTPVAYTQRITDYHAFSQELQLTGTTFSDRLNYVLGAFYFKEKAETLGPQVFFGGGADFQSDYGSHTKALALYAQLDYDLTDALKLSLGGRYTYEKKDIRRFLRVNFDAANGIFAPLVVANIPYGGVPDAKYNNFSPAVTLSYAASEDINLYARFARGFKSGGFNGETNDFGAPTAACPSGAFELCDPYDPEKVDSYELGVKTRLADGRLIFNVAAFRDDHKDIQLSIFRATGAASSIVRNAAAARIQGLEFEAIAKPVDGLTVNGSLALLDADYKRYIDAGVDVSDNRAFPHTPKLSASVGVDWAVAEGDWGKFNLYGDVNHVSAYFTFPYPLRTPTPSDQNAFNTRSKGRTIVNLRAALSEFELGGVKTEVAAFVRNLTNEDDPSNFIDFGPGFGGLTLGYFPDPRTWGVSVGIRF</sequence>
<evidence type="ECO:0000256" key="2">
    <source>
        <dbReference type="ARBA" id="ARBA00022448"/>
    </source>
</evidence>
<keyword evidence="10 11" id="KW-0998">Cell outer membrane</keyword>
<feature type="domain" description="TonB-dependent receptor plug" evidence="15">
    <location>
        <begin position="47"/>
        <end position="156"/>
    </location>
</feature>
<dbReference type="Gene3D" id="2.40.170.20">
    <property type="entry name" value="TonB-dependent receptor, beta-barrel domain"/>
    <property type="match status" value="1"/>
</dbReference>
<evidence type="ECO:0000256" key="5">
    <source>
        <dbReference type="ARBA" id="ARBA00022692"/>
    </source>
</evidence>
<protein>
    <submittedName>
        <fullName evidence="16">TonB-dependent receptor</fullName>
    </submittedName>
</protein>
<dbReference type="SUPFAM" id="SSF56935">
    <property type="entry name" value="Porins"/>
    <property type="match status" value="1"/>
</dbReference>
<keyword evidence="5 11" id="KW-0812">Transmembrane</keyword>
<dbReference type="InterPro" id="IPR039426">
    <property type="entry name" value="TonB-dep_rcpt-like"/>
</dbReference>
<dbReference type="PANTHER" id="PTHR32552:SF81">
    <property type="entry name" value="TONB-DEPENDENT OUTER MEMBRANE RECEPTOR"/>
    <property type="match status" value="1"/>
</dbReference>
<evidence type="ECO:0000256" key="6">
    <source>
        <dbReference type="ARBA" id="ARBA00023004"/>
    </source>
</evidence>
<feature type="chain" id="PRO_5021920920" evidence="13">
    <location>
        <begin position="24"/>
        <end position="779"/>
    </location>
</feature>
<evidence type="ECO:0000256" key="1">
    <source>
        <dbReference type="ARBA" id="ARBA00004571"/>
    </source>
</evidence>
<evidence type="ECO:0000256" key="7">
    <source>
        <dbReference type="ARBA" id="ARBA00023065"/>
    </source>
</evidence>
<comment type="caution">
    <text evidence="16">The sequence shown here is derived from an EMBL/GenBank/DDBJ whole genome shotgun (WGS) entry which is preliminary data.</text>
</comment>
<dbReference type="InterPro" id="IPR012910">
    <property type="entry name" value="Plug_dom"/>
</dbReference>
<feature type="signal peptide" evidence="13">
    <location>
        <begin position="1"/>
        <end position="23"/>
    </location>
</feature>
<keyword evidence="9 11" id="KW-0472">Membrane</keyword>
<keyword evidence="2 11" id="KW-0813">Transport</keyword>
<evidence type="ECO:0000256" key="8">
    <source>
        <dbReference type="ARBA" id="ARBA00023077"/>
    </source>
</evidence>
<keyword evidence="6" id="KW-0408">Iron</keyword>
<evidence type="ECO:0000256" key="9">
    <source>
        <dbReference type="ARBA" id="ARBA00023136"/>
    </source>
</evidence>
<dbReference type="GO" id="GO:0006826">
    <property type="term" value="P:iron ion transport"/>
    <property type="evidence" value="ECO:0007669"/>
    <property type="project" value="UniProtKB-KW"/>
</dbReference>
<evidence type="ECO:0000256" key="12">
    <source>
        <dbReference type="RuleBase" id="RU003357"/>
    </source>
</evidence>
<organism evidence="16 17">
    <name type="scientific">Sphingorhabdus contaminans</name>
    <dbReference type="NCBI Taxonomy" id="1343899"/>
    <lineage>
        <taxon>Bacteria</taxon>
        <taxon>Pseudomonadati</taxon>
        <taxon>Pseudomonadota</taxon>
        <taxon>Alphaproteobacteria</taxon>
        <taxon>Sphingomonadales</taxon>
        <taxon>Sphingomonadaceae</taxon>
        <taxon>Sphingorhabdus</taxon>
    </lineage>
</organism>
<dbReference type="Pfam" id="PF07715">
    <property type="entry name" value="Plug"/>
    <property type="match status" value="1"/>
</dbReference>
<dbReference type="Proteomes" id="UP000320160">
    <property type="component" value="Unassembled WGS sequence"/>
</dbReference>
<keyword evidence="16" id="KW-0675">Receptor</keyword>
<accession>A0A553WCP6</accession>
<evidence type="ECO:0000313" key="16">
    <source>
        <dbReference type="EMBL" id="TSB02468.1"/>
    </source>
</evidence>
<evidence type="ECO:0000256" key="4">
    <source>
        <dbReference type="ARBA" id="ARBA00022496"/>
    </source>
</evidence>
<evidence type="ECO:0000313" key="17">
    <source>
        <dbReference type="Proteomes" id="UP000320160"/>
    </source>
</evidence>
<keyword evidence="13" id="KW-0732">Signal</keyword>
<comment type="similarity">
    <text evidence="11 12">Belongs to the TonB-dependent receptor family.</text>
</comment>
<dbReference type="InterPro" id="IPR036942">
    <property type="entry name" value="Beta-barrel_TonB_sf"/>
</dbReference>
<name>A0A553WCP6_9SPHN</name>
<keyword evidence="4" id="KW-0410">Iron transport</keyword>
<evidence type="ECO:0000259" key="15">
    <source>
        <dbReference type="Pfam" id="PF07715"/>
    </source>
</evidence>
<evidence type="ECO:0000256" key="3">
    <source>
        <dbReference type="ARBA" id="ARBA00022452"/>
    </source>
</evidence>
<comment type="subcellular location">
    <subcellularLocation>
        <location evidence="1 11">Cell outer membrane</location>
        <topology evidence="1 11">Multi-pass membrane protein</topology>
    </subcellularLocation>
</comment>
<dbReference type="Pfam" id="PF00593">
    <property type="entry name" value="TonB_dep_Rec_b-barrel"/>
    <property type="match status" value="1"/>
</dbReference>
<keyword evidence="17" id="KW-1185">Reference proteome</keyword>
<evidence type="ECO:0000256" key="13">
    <source>
        <dbReference type="SAM" id="SignalP"/>
    </source>
</evidence>
<reference evidence="16 17" key="1">
    <citation type="submission" date="2019-07" db="EMBL/GenBank/DDBJ databases">
        <authorList>
            <person name="Park M."/>
        </authorList>
    </citation>
    <scope>NUCLEOTIDE SEQUENCE [LARGE SCALE GENOMIC DNA]</scope>
    <source>
        <strain evidence="16 17">KCTC32445</strain>
    </source>
</reference>
<dbReference type="InterPro" id="IPR000531">
    <property type="entry name" value="Beta-barrel_TonB"/>
</dbReference>
<dbReference type="OrthoDB" id="9760333at2"/>
<keyword evidence="3 11" id="KW-1134">Transmembrane beta strand</keyword>